<protein>
    <submittedName>
        <fullName evidence="1">Uncharacterized protein</fullName>
    </submittedName>
</protein>
<name>A0A0E9VHF0_ANGAN</name>
<reference evidence="1" key="2">
    <citation type="journal article" date="2015" name="Fish Shellfish Immunol.">
        <title>Early steps in the European eel (Anguilla anguilla)-Vibrio vulnificus interaction in the gills: Role of the RtxA13 toxin.</title>
        <authorList>
            <person name="Callol A."/>
            <person name="Pajuelo D."/>
            <person name="Ebbesson L."/>
            <person name="Teles M."/>
            <person name="MacKenzie S."/>
            <person name="Amaro C."/>
        </authorList>
    </citation>
    <scope>NUCLEOTIDE SEQUENCE</scope>
</reference>
<dbReference type="EMBL" id="GBXM01031929">
    <property type="protein sequence ID" value="JAH76648.1"/>
    <property type="molecule type" value="Transcribed_RNA"/>
</dbReference>
<dbReference type="AlphaFoldDB" id="A0A0E9VHF0"/>
<proteinExistence type="predicted"/>
<reference evidence="1" key="1">
    <citation type="submission" date="2014-11" db="EMBL/GenBank/DDBJ databases">
        <authorList>
            <person name="Amaro Gonzalez C."/>
        </authorList>
    </citation>
    <scope>NUCLEOTIDE SEQUENCE</scope>
</reference>
<accession>A0A0E9VHF0</accession>
<sequence>MHNLITEYRICVSMRRECELQMKTSDNPCLQFNHNFRSVCFLQQFNMCSI</sequence>
<organism evidence="1">
    <name type="scientific">Anguilla anguilla</name>
    <name type="common">European freshwater eel</name>
    <name type="synonym">Muraena anguilla</name>
    <dbReference type="NCBI Taxonomy" id="7936"/>
    <lineage>
        <taxon>Eukaryota</taxon>
        <taxon>Metazoa</taxon>
        <taxon>Chordata</taxon>
        <taxon>Craniata</taxon>
        <taxon>Vertebrata</taxon>
        <taxon>Euteleostomi</taxon>
        <taxon>Actinopterygii</taxon>
        <taxon>Neopterygii</taxon>
        <taxon>Teleostei</taxon>
        <taxon>Anguilliformes</taxon>
        <taxon>Anguillidae</taxon>
        <taxon>Anguilla</taxon>
    </lineage>
</organism>
<evidence type="ECO:0000313" key="1">
    <source>
        <dbReference type="EMBL" id="JAH76648.1"/>
    </source>
</evidence>